<accession>A0AB33JEB3</accession>
<organism evidence="1">
    <name type="scientific">Prevotella sp. GTC17262</name>
    <dbReference type="NCBI Taxonomy" id="3236797"/>
    <lineage>
        <taxon>Bacteria</taxon>
        <taxon>Pseudomonadati</taxon>
        <taxon>Bacteroidota</taxon>
        <taxon>Bacteroidia</taxon>
        <taxon>Bacteroidales</taxon>
        <taxon>Prevotellaceae</taxon>
        <taxon>Prevotella</taxon>
    </lineage>
</organism>
<sequence length="89" mass="10257">MKVKYFEQAIDALSADITIDEMKLRHSDVRQVNAHTDNLLIVWDEYGRAFSASRESEREMFLAEGEDGNIIGMLGRAIERDTSFDLKFE</sequence>
<dbReference type="AlphaFoldDB" id="A0AB33JEB3"/>
<name>A0AB33JEB3_9BACT</name>
<evidence type="ECO:0000313" key="1">
    <source>
        <dbReference type="EMBL" id="BFO80110.1"/>
    </source>
</evidence>
<gene>
    <name evidence="1" type="ORF">GTC17262_03010</name>
</gene>
<proteinExistence type="predicted"/>
<protein>
    <submittedName>
        <fullName evidence="1">Uncharacterized protein</fullName>
    </submittedName>
</protein>
<dbReference type="EMBL" id="AP035789">
    <property type="protein sequence ID" value="BFO80110.1"/>
    <property type="molecule type" value="Genomic_DNA"/>
</dbReference>
<reference evidence="1" key="1">
    <citation type="submission" date="2024-07" db="EMBL/GenBank/DDBJ databases">
        <title>Complete genome sequence of Prevotella sp. YM-2024 GTC17262.</title>
        <authorList>
            <person name="Hayashi M."/>
            <person name="Muto Y."/>
            <person name="Tanaka K."/>
            <person name="Niwa H."/>
        </authorList>
    </citation>
    <scope>NUCLEOTIDE SEQUENCE</scope>
    <source>
        <strain evidence="1">GTC17262</strain>
    </source>
</reference>